<sequence>MTIVANAISYRQISRGKCHAWTGYVKSVIGLTLAWDMVSTTVGHCRGRGVMRARLRAHTCDVISLVDSVTRKAVERQPHKVRWPQMASDGLRWPQMASDEVICRPHSVVQTTINIPFTRYIFPKKMAASYLATPDLI</sequence>
<accession>R7QSH5</accession>
<keyword evidence="2" id="KW-1185">Reference proteome</keyword>
<dbReference type="EMBL" id="HG002301">
    <property type="protein sequence ID" value="CDF41069.1"/>
    <property type="molecule type" value="Genomic_DNA"/>
</dbReference>
<dbReference type="Gramene" id="CDF41069">
    <property type="protein sequence ID" value="CDF41069"/>
    <property type="gene ID" value="CHC_T00007679001"/>
</dbReference>
<dbReference type="GeneID" id="17319071"/>
<reference evidence="2" key="1">
    <citation type="journal article" date="2013" name="Proc. Natl. Acad. Sci. U.S.A.">
        <title>Genome structure and metabolic features in the red seaweed Chondrus crispus shed light on evolution of the Archaeplastida.</title>
        <authorList>
            <person name="Collen J."/>
            <person name="Porcel B."/>
            <person name="Carre W."/>
            <person name="Ball S.G."/>
            <person name="Chaparro C."/>
            <person name="Tonon T."/>
            <person name="Barbeyron T."/>
            <person name="Michel G."/>
            <person name="Noel B."/>
            <person name="Valentin K."/>
            <person name="Elias M."/>
            <person name="Artiguenave F."/>
            <person name="Arun A."/>
            <person name="Aury J.M."/>
            <person name="Barbosa-Neto J.F."/>
            <person name="Bothwell J.H."/>
            <person name="Bouget F.Y."/>
            <person name="Brillet L."/>
            <person name="Cabello-Hurtado F."/>
            <person name="Capella-Gutierrez S."/>
            <person name="Charrier B."/>
            <person name="Cladiere L."/>
            <person name="Cock J.M."/>
            <person name="Coelho S.M."/>
            <person name="Colleoni C."/>
            <person name="Czjzek M."/>
            <person name="Da Silva C."/>
            <person name="Delage L."/>
            <person name="Denoeud F."/>
            <person name="Deschamps P."/>
            <person name="Dittami S.M."/>
            <person name="Gabaldon T."/>
            <person name="Gachon C.M."/>
            <person name="Groisillier A."/>
            <person name="Herve C."/>
            <person name="Jabbari K."/>
            <person name="Katinka M."/>
            <person name="Kloareg B."/>
            <person name="Kowalczyk N."/>
            <person name="Labadie K."/>
            <person name="Leblanc C."/>
            <person name="Lopez P.J."/>
            <person name="McLachlan D.H."/>
            <person name="Meslet-Cladiere L."/>
            <person name="Moustafa A."/>
            <person name="Nehr Z."/>
            <person name="Nyvall Collen P."/>
            <person name="Panaud O."/>
            <person name="Partensky F."/>
            <person name="Poulain J."/>
            <person name="Rensing S.A."/>
            <person name="Rousvoal S."/>
            <person name="Samson G."/>
            <person name="Symeonidi A."/>
            <person name="Weissenbach J."/>
            <person name="Zambounis A."/>
            <person name="Wincker P."/>
            <person name="Boyen C."/>
        </authorList>
    </citation>
    <scope>NUCLEOTIDE SEQUENCE [LARGE SCALE GENOMIC DNA]</scope>
    <source>
        <strain evidence="2">cv. Stackhouse</strain>
    </source>
</reference>
<dbReference type="RefSeq" id="XP_005711363.1">
    <property type="nucleotide sequence ID" value="XM_005711306.1"/>
</dbReference>
<dbReference type="KEGG" id="ccp:CHC_T00007679001"/>
<name>R7QSH5_CHOCR</name>
<protein>
    <submittedName>
        <fullName evidence="1">Uncharacterized protein</fullName>
    </submittedName>
</protein>
<dbReference type="AlphaFoldDB" id="R7QSH5"/>
<proteinExistence type="predicted"/>
<organism evidence="1 2">
    <name type="scientific">Chondrus crispus</name>
    <name type="common">Carrageen Irish moss</name>
    <name type="synonym">Polymorpha crispa</name>
    <dbReference type="NCBI Taxonomy" id="2769"/>
    <lineage>
        <taxon>Eukaryota</taxon>
        <taxon>Rhodophyta</taxon>
        <taxon>Florideophyceae</taxon>
        <taxon>Rhodymeniophycidae</taxon>
        <taxon>Gigartinales</taxon>
        <taxon>Gigartinaceae</taxon>
        <taxon>Chondrus</taxon>
    </lineage>
</organism>
<evidence type="ECO:0000313" key="1">
    <source>
        <dbReference type="EMBL" id="CDF41069.1"/>
    </source>
</evidence>
<evidence type="ECO:0000313" key="2">
    <source>
        <dbReference type="Proteomes" id="UP000012073"/>
    </source>
</evidence>
<dbReference type="Proteomes" id="UP000012073">
    <property type="component" value="Unassembled WGS sequence"/>
</dbReference>
<gene>
    <name evidence="1" type="ORF">CHC_T00007679001</name>
</gene>